<protein>
    <submittedName>
        <fullName evidence="2">BQ5605_C002g01416 protein</fullName>
    </submittedName>
</protein>
<accession>A0A2X0LYN0</accession>
<proteinExistence type="predicted"/>
<organism evidence="2 3">
    <name type="scientific">Microbotryum silenes-dioicae</name>
    <dbReference type="NCBI Taxonomy" id="796604"/>
    <lineage>
        <taxon>Eukaryota</taxon>
        <taxon>Fungi</taxon>
        <taxon>Dikarya</taxon>
        <taxon>Basidiomycota</taxon>
        <taxon>Pucciniomycotina</taxon>
        <taxon>Microbotryomycetes</taxon>
        <taxon>Microbotryales</taxon>
        <taxon>Microbotryaceae</taxon>
        <taxon>Microbotryum</taxon>
    </lineage>
</organism>
<feature type="transmembrane region" description="Helical" evidence="1">
    <location>
        <begin position="6"/>
        <end position="27"/>
    </location>
</feature>
<evidence type="ECO:0000313" key="3">
    <source>
        <dbReference type="Proteomes" id="UP000249464"/>
    </source>
</evidence>
<dbReference type="AlphaFoldDB" id="A0A2X0LYN0"/>
<keyword evidence="3" id="KW-1185">Reference proteome</keyword>
<evidence type="ECO:0000313" key="2">
    <source>
        <dbReference type="EMBL" id="SGY32853.1"/>
    </source>
</evidence>
<dbReference type="EMBL" id="FQNC01000041">
    <property type="protein sequence ID" value="SGY32853.1"/>
    <property type="molecule type" value="Genomic_DNA"/>
</dbReference>
<reference evidence="2 3" key="1">
    <citation type="submission" date="2016-11" db="EMBL/GenBank/DDBJ databases">
        <authorList>
            <person name="Jaros S."/>
            <person name="Januszkiewicz K."/>
            <person name="Wedrychowicz H."/>
        </authorList>
    </citation>
    <scope>NUCLEOTIDE SEQUENCE [LARGE SCALE GENOMIC DNA]</scope>
</reference>
<evidence type="ECO:0000256" key="1">
    <source>
        <dbReference type="SAM" id="Phobius"/>
    </source>
</evidence>
<sequence>MHGQNLSAAMGCQGAILMLLVGMTIAFGRANAAADRDGTEVEGSSTFRYTL</sequence>
<keyword evidence="1" id="KW-0812">Transmembrane</keyword>
<keyword evidence="1" id="KW-1133">Transmembrane helix</keyword>
<gene>
    <name evidence="2" type="primary">BQ5605_C002g01416</name>
    <name evidence="2" type="ORF">BQ5605_C002G01416</name>
</gene>
<keyword evidence="1" id="KW-0472">Membrane</keyword>
<name>A0A2X0LYN0_9BASI</name>
<dbReference type="Proteomes" id="UP000249464">
    <property type="component" value="Unassembled WGS sequence"/>
</dbReference>